<protein>
    <submittedName>
        <fullName evidence="5">PQQ-dependent sugar dehydrogenase</fullName>
    </submittedName>
</protein>
<dbReference type="InterPro" id="IPR012938">
    <property type="entry name" value="Glc/Sorbosone_DH"/>
</dbReference>
<dbReference type="InterPro" id="IPR000601">
    <property type="entry name" value="PKD_dom"/>
</dbReference>
<keyword evidence="6" id="KW-1185">Reference proteome</keyword>
<feature type="region of interest" description="Disordered" evidence="2">
    <location>
        <begin position="255"/>
        <end position="275"/>
    </location>
</feature>
<dbReference type="Pfam" id="PF03422">
    <property type="entry name" value="CBM_6"/>
    <property type="match status" value="1"/>
</dbReference>
<dbReference type="InterPro" id="IPR022409">
    <property type="entry name" value="PKD/Chitinase_dom"/>
</dbReference>
<dbReference type="CDD" id="cd04084">
    <property type="entry name" value="CBM6_xylanase-like"/>
    <property type="match status" value="1"/>
</dbReference>
<dbReference type="InterPro" id="IPR011042">
    <property type="entry name" value="6-blade_b-propeller_TolB-like"/>
</dbReference>
<dbReference type="SUPFAM" id="SSF49299">
    <property type="entry name" value="PKD domain"/>
    <property type="match status" value="1"/>
</dbReference>
<dbReference type="Gene3D" id="2.120.10.30">
    <property type="entry name" value="TolB, C-terminal domain"/>
    <property type="match status" value="1"/>
</dbReference>
<comment type="caution">
    <text evidence="5">The sequence shown here is derived from an EMBL/GenBank/DDBJ whole genome shotgun (WGS) entry which is preliminary data.</text>
</comment>
<feature type="domain" description="CBM6" evidence="4">
    <location>
        <begin position="739"/>
        <end position="860"/>
    </location>
</feature>
<evidence type="ECO:0000313" key="6">
    <source>
        <dbReference type="Proteomes" id="UP000670475"/>
    </source>
</evidence>
<dbReference type="InterPro" id="IPR013783">
    <property type="entry name" value="Ig-like_fold"/>
</dbReference>
<dbReference type="SMART" id="SM00089">
    <property type="entry name" value="PKD"/>
    <property type="match status" value="1"/>
</dbReference>
<organism evidence="5 6">
    <name type="scientific">Streptomyces montanisoli</name>
    <dbReference type="NCBI Taxonomy" id="2798581"/>
    <lineage>
        <taxon>Bacteria</taxon>
        <taxon>Bacillati</taxon>
        <taxon>Actinomycetota</taxon>
        <taxon>Actinomycetes</taxon>
        <taxon>Kitasatosporales</taxon>
        <taxon>Streptomycetaceae</taxon>
        <taxon>Streptomyces</taxon>
    </lineage>
</organism>
<dbReference type="GO" id="GO:0005975">
    <property type="term" value="P:carbohydrate metabolic process"/>
    <property type="evidence" value="ECO:0007669"/>
    <property type="project" value="UniProtKB-ARBA"/>
</dbReference>
<dbReference type="PROSITE" id="PS50093">
    <property type="entry name" value="PKD"/>
    <property type="match status" value="1"/>
</dbReference>
<accession>A0A940RWL9</accession>
<dbReference type="SMART" id="SM00606">
    <property type="entry name" value="CBD_IV"/>
    <property type="match status" value="1"/>
</dbReference>
<dbReference type="Pfam" id="PF07995">
    <property type="entry name" value="GSDH"/>
    <property type="match status" value="1"/>
</dbReference>
<dbReference type="PROSITE" id="PS51175">
    <property type="entry name" value="CBM6"/>
    <property type="match status" value="1"/>
</dbReference>
<dbReference type="SUPFAM" id="SSF49785">
    <property type="entry name" value="Galactose-binding domain-like"/>
    <property type="match status" value="1"/>
</dbReference>
<dbReference type="InterPro" id="IPR008979">
    <property type="entry name" value="Galactose-bd-like_sf"/>
</dbReference>
<dbReference type="AlphaFoldDB" id="A0A940RWL9"/>
<dbReference type="InterPro" id="IPR005084">
    <property type="entry name" value="CBM6"/>
</dbReference>
<evidence type="ECO:0000313" key="5">
    <source>
        <dbReference type="EMBL" id="MBP0460297.1"/>
    </source>
</evidence>
<sequence>MRPPGRPVPARHLLPLFRATRPLARCPSQRPKRGRKYVRTPVRRLFTATLSAMLGVGVAVAGSSSAQAHSQAPGPSAAAAPSAATSDFQQVTLAKGPDQVGEPMGLAVLPDGSALHSSRDGTIYHTTLDGLTDVAAKLSVYTHDEDGLQTIVLDPHFAKNHWVYAYYAPRLDTPMSDAPENGTAADFAPYKGYNQISRFTYGDGKLDLSSEKKILQVDTDRGQCCHVAGDMHFDGHGNLLLSTGDDSNPFESDGYAPIDRRPGRNPVFDNERSTANTNDLRGKLLRIKVHNNGTYTIPKGNLFPKGTPKTRPEIYAMGFRNPFRFHVDKKTDVVYLADYGPDAGSADPKRGPENTVEYNRISKPGYFGWPYCIGDNTPYVRYDFATGKSGEPFDCAHPVNDAPLNTGLKNLPPAQPAWIWNHYAGNPLFPELGGQGAPMGGPVYHYDAGLKSAAKFPESFDGKFFAYEFGAHWIKPIASDGSGKIQSIDTLTDGNDWAHLVEPIDTEFGPDGSLYVLDYGSAWFGGSLDAGLYKIEYAPGNKAPTAAIKTDVTSGTTPLTVKFDGTGSTDPENDQLTYAWDFDNDGTTDSTSATPSFTYAADGQYHAKLTVSDPSGRTGVAAVLVTVGNSAPILSFSQPPNGLTFKDGDQVAWKIDATDPDGTPVDCSKVQVSYSLGHDMHSHNLSQATGCSGTFTMTTAGHTDADDFYGIFSASYTDTSPTAGVPALTGTTQIVLQPKGRQAEFFRSQSGVETASGNGAQGTAVTSISDGDWIEFDPYDLQGVSKIDFRAASSGAGGTIEVHTDAPDGPLAGTATVGDTGGAYQSVSAPVTDPGGTHKLYFVFKGGSGDLFDLDAFTMS</sequence>
<dbReference type="InterPro" id="IPR035986">
    <property type="entry name" value="PKD_dom_sf"/>
</dbReference>
<evidence type="ECO:0000256" key="2">
    <source>
        <dbReference type="SAM" id="MobiDB-lite"/>
    </source>
</evidence>
<keyword evidence="1" id="KW-0732">Signal</keyword>
<dbReference type="Gene3D" id="2.60.40.10">
    <property type="entry name" value="Immunoglobulins"/>
    <property type="match status" value="1"/>
</dbReference>
<dbReference type="PANTHER" id="PTHR19328">
    <property type="entry name" value="HEDGEHOG-INTERACTING PROTEIN"/>
    <property type="match status" value="1"/>
</dbReference>
<name>A0A940RWL9_9ACTN</name>
<dbReference type="EMBL" id="JAGIQL010000108">
    <property type="protein sequence ID" value="MBP0460297.1"/>
    <property type="molecule type" value="Genomic_DNA"/>
</dbReference>
<dbReference type="CDD" id="cd00146">
    <property type="entry name" value="PKD"/>
    <property type="match status" value="1"/>
</dbReference>
<evidence type="ECO:0000259" key="3">
    <source>
        <dbReference type="PROSITE" id="PS50093"/>
    </source>
</evidence>
<dbReference type="InterPro" id="IPR006584">
    <property type="entry name" value="Cellulose-bd_IV"/>
</dbReference>
<dbReference type="PANTHER" id="PTHR19328:SF75">
    <property type="entry name" value="ALDOSE SUGAR DEHYDROGENASE YLII"/>
    <property type="match status" value="1"/>
</dbReference>
<dbReference type="GO" id="GO:0030246">
    <property type="term" value="F:carbohydrate binding"/>
    <property type="evidence" value="ECO:0007669"/>
    <property type="project" value="InterPro"/>
</dbReference>
<dbReference type="Proteomes" id="UP000670475">
    <property type="component" value="Unassembled WGS sequence"/>
</dbReference>
<evidence type="ECO:0000259" key="4">
    <source>
        <dbReference type="PROSITE" id="PS51175"/>
    </source>
</evidence>
<dbReference type="Gene3D" id="2.60.120.260">
    <property type="entry name" value="Galactose-binding domain-like"/>
    <property type="match status" value="1"/>
</dbReference>
<gene>
    <name evidence="5" type="ORF">JFN87_22790</name>
</gene>
<reference evidence="5" key="1">
    <citation type="submission" date="2021-03" db="EMBL/GenBank/DDBJ databases">
        <title>Whole genome sequence of Streptomyces bomunensis MMS17-BM035.</title>
        <authorList>
            <person name="Lee J.H."/>
        </authorList>
    </citation>
    <scope>NUCLEOTIDE SEQUENCE</scope>
    <source>
        <strain evidence="5">MMS17-BM035</strain>
    </source>
</reference>
<dbReference type="InterPro" id="IPR011041">
    <property type="entry name" value="Quinoprot_gluc/sorb_DH_b-prop"/>
</dbReference>
<proteinExistence type="predicted"/>
<evidence type="ECO:0000256" key="1">
    <source>
        <dbReference type="ARBA" id="ARBA00022729"/>
    </source>
</evidence>
<dbReference type="SUPFAM" id="SSF50952">
    <property type="entry name" value="Soluble quinoprotein glucose dehydrogenase"/>
    <property type="match status" value="1"/>
</dbReference>
<feature type="domain" description="PKD" evidence="3">
    <location>
        <begin position="544"/>
        <end position="627"/>
    </location>
</feature>
<dbReference type="Pfam" id="PF18911">
    <property type="entry name" value="PKD_4"/>
    <property type="match status" value="1"/>
</dbReference>